<gene>
    <name evidence="2" type="ORF">EV138_0464</name>
</gene>
<dbReference type="Proteomes" id="UP000295151">
    <property type="component" value="Unassembled WGS sequence"/>
</dbReference>
<dbReference type="Pfam" id="PF12802">
    <property type="entry name" value="MarR_2"/>
    <property type="match status" value="1"/>
</dbReference>
<evidence type="ECO:0000313" key="3">
    <source>
        <dbReference type="Proteomes" id="UP000295151"/>
    </source>
</evidence>
<dbReference type="SUPFAM" id="SSF46785">
    <property type="entry name" value="Winged helix' DNA-binding domain"/>
    <property type="match status" value="1"/>
</dbReference>
<dbReference type="Gene3D" id="1.10.10.10">
    <property type="entry name" value="Winged helix-like DNA-binding domain superfamily/Winged helix DNA-binding domain"/>
    <property type="match status" value="1"/>
</dbReference>
<keyword evidence="3" id="KW-1185">Reference proteome</keyword>
<reference evidence="2 3" key="1">
    <citation type="submission" date="2019-03" db="EMBL/GenBank/DDBJ databases">
        <title>Genomic Encyclopedia of Type Strains, Phase III (KMG-III): the genomes of soil and plant-associated and newly described type strains.</title>
        <authorList>
            <person name="Whitman W."/>
        </authorList>
    </citation>
    <scope>NUCLEOTIDE SEQUENCE [LARGE SCALE GENOMIC DNA]</scope>
    <source>
        <strain evidence="2 3">VKM Ac-2575</strain>
    </source>
</reference>
<evidence type="ECO:0000313" key="2">
    <source>
        <dbReference type="EMBL" id="TDU86947.1"/>
    </source>
</evidence>
<dbReference type="GO" id="GO:0003700">
    <property type="term" value="F:DNA-binding transcription factor activity"/>
    <property type="evidence" value="ECO:0007669"/>
    <property type="project" value="InterPro"/>
</dbReference>
<dbReference type="EMBL" id="SOCE01000001">
    <property type="protein sequence ID" value="TDU86947.1"/>
    <property type="molecule type" value="Genomic_DNA"/>
</dbReference>
<dbReference type="InterPro" id="IPR036388">
    <property type="entry name" value="WH-like_DNA-bd_sf"/>
</dbReference>
<protein>
    <submittedName>
        <fullName evidence="2">MarR family transcriptional regulator</fullName>
    </submittedName>
</protein>
<name>A0A4R7T768_9ACTN</name>
<dbReference type="AlphaFoldDB" id="A0A4R7T768"/>
<dbReference type="InterPro" id="IPR036390">
    <property type="entry name" value="WH_DNA-bd_sf"/>
</dbReference>
<dbReference type="SMART" id="SM00347">
    <property type="entry name" value="HTH_MARR"/>
    <property type="match status" value="1"/>
</dbReference>
<dbReference type="InterPro" id="IPR039422">
    <property type="entry name" value="MarR/SlyA-like"/>
</dbReference>
<dbReference type="PROSITE" id="PS50995">
    <property type="entry name" value="HTH_MARR_2"/>
    <property type="match status" value="1"/>
</dbReference>
<dbReference type="PRINTS" id="PR00598">
    <property type="entry name" value="HTHMARR"/>
</dbReference>
<comment type="caution">
    <text evidence="2">The sequence shown here is derived from an EMBL/GenBank/DDBJ whole genome shotgun (WGS) entry which is preliminary data.</text>
</comment>
<dbReference type="GO" id="GO:0006950">
    <property type="term" value="P:response to stress"/>
    <property type="evidence" value="ECO:0007669"/>
    <property type="project" value="TreeGrafter"/>
</dbReference>
<proteinExistence type="predicted"/>
<organism evidence="2 3">
    <name type="scientific">Kribbella voronezhensis</name>
    <dbReference type="NCBI Taxonomy" id="2512212"/>
    <lineage>
        <taxon>Bacteria</taxon>
        <taxon>Bacillati</taxon>
        <taxon>Actinomycetota</taxon>
        <taxon>Actinomycetes</taxon>
        <taxon>Propionibacteriales</taxon>
        <taxon>Kribbellaceae</taxon>
        <taxon>Kribbella</taxon>
    </lineage>
</organism>
<evidence type="ECO:0000259" key="1">
    <source>
        <dbReference type="PROSITE" id="PS50995"/>
    </source>
</evidence>
<dbReference type="PANTHER" id="PTHR33164">
    <property type="entry name" value="TRANSCRIPTIONAL REGULATOR, MARR FAMILY"/>
    <property type="match status" value="1"/>
</dbReference>
<feature type="domain" description="HTH marR-type" evidence="1">
    <location>
        <begin position="18"/>
        <end position="152"/>
    </location>
</feature>
<dbReference type="PANTHER" id="PTHR33164:SF99">
    <property type="entry name" value="MARR FAMILY REGULATORY PROTEIN"/>
    <property type="match status" value="1"/>
</dbReference>
<sequence length="169" mass="18028">MHNPGCIVFGVTDFDPAQADLSLASLFAGWALADELQRRLAADGFADARFADGVVFQHLIGGPLTIGALAERLGVTQQAASKSVADLEKRGYLSRAADPADARARLVVLTARGEAVIAAARRLRGEVDAELREALGADRIEAARTLLVDTLHHLGVTPTLRERRVSPPR</sequence>
<dbReference type="InterPro" id="IPR000835">
    <property type="entry name" value="HTH_MarR-typ"/>
</dbReference>
<accession>A0A4R7T768</accession>